<proteinExistence type="predicted"/>
<evidence type="ECO:0000256" key="1">
    <source>
        <dbReference type="SAM" id="SignalP"/>
    </source>
</evidence>
<feature type="chain" id="PRO_5047544948" description="Lipocalin-like domain-containing protein" evidence="1">
    <location>
        <begin position="23"/>
        <end position="192"/>
    </location>
</feature>
<sequence length="192" mass="20659">MIKKRFLSMFVLLAAVVMGAWAQETQVTFVPSEFDAKTNEAYQLVKQGITIAVSSGTVTQNQFRVFKNETFTVTSTVGNIKSVELTATVTGENKYGPGSLTTPTTGQYTFESEGNKGTWTGDAATFTLTASKNQIRVTQIVVTIGEAATGINDVKVNGAEKANWYDLSGRPLNGKPTKTGAYVKNGKKVVIK</sequence>
<dbReference type="EMBL" id="NPJF01000030">
    <property type="protein sequence ID" value="OYP55338.1"/>
    <property type="molecule type" value="Genomic_DNA"/>
</dbReference>
<gene>
    <name evidence="2" type="ORF">CIK91_07490</name>
</gene>
<dbReference type="RefSeq" id="WP_094448523.1">
    <property type="nucleotide sequence ID" value="NZ_CP091802.1"/>
</dbReference>
<keyword evidence="3" id="KW-1185">Reference proteome</keyword>
<accession>A0ABX4EHC1</accession>
<comment type="caution">
    <text evidence="2">The sequence shown here is derived from an EMBL/GenBank/DDBJ whole genome shotgun (WGS) entry which is preliminary data.</text>
</comment>
<protein>
    <recommendedName>
        <fullName evidence="4">Lipocalin-like domain-containing protein</fullName>
    </recommendedName>
</protein>
<dbReference type="Proteomes" id="UP000216189">
    <property type="component" value="Unassembled WGS sequence"/>
</dbReference>
<organism evidence="2 3">
    <name type="scientific">Segatella bryantii</name>
    <name type="common">Prevotella bryantii</name>
    <dbReference type="NCBI Taxonomy" id="77095"/>
    <lineage>
        <taxon>Bacteria</taxon>
        <taxon>Pseudomonadati</taxon>
        <taxon>Bacteroidota</taxon>
        <taxon>Bacteroidia</taxon>
        <taxon>Bacteroidales</taxon>
        <taxon>Prevotellaceae</taxon>
        <taxon>Segatella</taxon>
    </lineage>
</organism>
<keyword evidence="1" id="KW-0732">Signal</keyword>
<name>A0ABX4EHC1_SEGBR</name>
<reference evidence="2 3" key="1">
    <citation type="submission" date="2017-08" db="EMBL/GenBank/DDBJ databases">
        <title>Comparative genomics of non-oral Prevotella species.</title>
        <authorList>
            <person name="Accetto T."/>
            <person name="Nograsek B."/>
            <person name="Avgustin G."/>
        </authorList>
    </citation>
    <scope>NUCLEOTIDE SEQUENCE [LARGE SCALE GENOMIC DNA]</scope>
    <source>
        <strain evidence="2 3">TC1-1</strain>
    </source>
</reference>
<evidence type="ECO:0000313" key="3">
    <source>
        <dbReference type="Proteomes" id="UP000216189"/>
    </source>
</evidence>
<evidence type="ECO:0008006" key="4">
    <source>
        <dbReference type="Google" id="ProtNLM"/>
    </source>
</evidence>
<evidence type="ECO:0000313" key="2">
    <source>
        <dbReference type="EMBL" id="OYP55338.1"/>
    </source>
</evidence>
<feature type="signal peptide" evidence="1">
    <location>
        <begin position="1"/>
        <end position="22"/>
    </location>
</feature>